<sequence>MTKILIPFLNGKIDLWLIFHGMQVAERTQGQIYFLDIVPKENIKVGVSTYQGKIKKMLNKKVKEVRSVYCKSSGNFKEEIVNFVKQKSIDIVILSFTNEDNTEVVKIAKELRYKYGCELEIVKKYERRE</sequence>
<evidence type="ECO:0008006" key="3">
    <source>
        <dbReference type="Google" id="ProtNLM"/>
    </source>
</evidence>
<keyword evidence="2" id="KW-1185">Reference proteome</keyword>
<dbReference type="STRING" id="206665.SAMN04488516_10343"/>
<proteinExistence type="predicted"/>
<evidence type="ECO:0000313" key="2">
    <source>
        <dbReference type="Proteomes" id="UP000199602"/>
    </source>
</evidence>
<name>A0A1H0CGN1_9BACT</name>
<reference evidence="1 2" key="1">
    <citation type="submission" date="2016-10" db="EMBL/GenBank/DDBJ databases">
        <authorList>
            <person name="de Groot N.N."/>
        </authorList>
    </citation>
    <scope>NUCLEOTIDE SEQUENCE [LARGE SCALE GENOMIC DNA]</scope>
    <source>
        <strain evidence="1 2">DSM 15269</strain>
    </source>
</reference>
<dbReference type="AlphaFoldDB" id="A0A1H0CGN1"/>
<protein>
    <recommendedName>
        <fullName evidence="3">Universal stress protein family protein</fullName>
    </recommendedName>
</protein>
<gene>
    <name evidence="1" type="ORF">SAMN04488516_10343</name>
</gene>
<accession>A0A1H0CGN1</accession>
<dbReference type="OrthoDB" id="9964273at2"/>
<evidence type="ECO:0000313" key="1">
    <source>
        <dbReference type="EMBL" id="SDN57040.1"/>
    </source>
</evidence>
<dbReference type="Proteomes" id="UP000199602">
    <property type="component" value="Unassembled WGS sequence"/>
</dbReference>
<dbReference type="RefSeq" id="WP_092064100.1">
    <property type="nucleotide sequence ID" value="NZ_FNIN01000003.1"/>
</dbReference>
<organism evidence="1 2">
    <name type="scientific">Desulfonauticus submarinus</name>
    <dbReference type="NCBI Taxonomy" id="206665"/>
    <lineage>
        <taxon>Bacteria</taxon>
        <taxon>Pseudomonadati</taxon>
        <taxon>Thermodesulfobacteriota</taxon>
        <taxon>Desulfovibrionia</taxon>
        <taxon>Desulfovibrionales</taxon>
        <taxon>Desulfonauticaceae</taxon>
        <taxon>Desulfonauticus</taxon>
    </lineage>
</organism>
<dbReference type="EMBL" id="FNIN01000003">
    <property type="protein sequence ID" value="SDN57040.1"/>
    <property type="molecule type" value="Genomic_DNA"/>
</dbReference>